<gene>
    <name evidence="1" type="ORF">C2E21_4158</name>
</gene>
<organism evidence="1 2">
    <name type="scientific">Chlorella sorokiniana</name>
    <name type="common">Freshwater green alga</name>
    <dbReference type="NCBI Taxonomy" id="3076"/>
    <lineage>
        <taxon>Eukaryota</taxon>
        <taxon>Viridiplantae</taxon>
        <taxon>Chlorophyta</taxon>
        <taxon>core chlorophytes</taxon>
        <taxon>Trebouxiophyceae</taxon>
        <taxon>Chlorellales</taxon>
        <taxon>Chlorellaceae</taxon>
        <taxon>Chlorella clade</taxon>
        <taxon>Chlorella</taxon>
    </lineage>
</organism>
<proteinExistence type="predicted"/>
<keyword evidence="2" id="KW-1185">Reference proteome</keyword>
<sequence length="233" mass="25332">MAPKKEAPKKQSGAERALAMLFTGAAKKPKLSFENFLDMDDEEQEDQLAIMQLGAGAVEAFSTEIPPLPAESGLDEVDEEAEEEEERFAFKGSKLRSRKKLGVTVDVWFFGSAFWQLLCGSGSDDTATLRRAAKYLVDTYSPLQGSVVQLLRASANTGVLKGEPAQQLETAVQEAEGGGLAALSDSSIQALKRLAVSIFPNPTPPHLTWTVYAILKPGSKPLKRFNRDLSMLK</sequence>
<dbReference type="EMBL" id="LHPG02000007">
    <property type="protein sequence ID" value="PRW57013.1"/>
    <property type="molecule type" value="Genomic_DNA"/>
</dbReference>
<keyword evidence="1" id="KW-0067">ATP-binding</keyword>
<evidence type="ECO:0000313" key="1">
    <source>
        <dbReference type="EMBL" id="PRW57013.1"/>
    </source>
</evidence>
<keyword evidence="1" id="KW-0347">Helicase</keyword>
<keyword evidence="1" id="KW-0378">Hydrolase</keyword>
<reference evidence="1 2" key="1">
    <citation type="journal article" date="2018" name="Plant J.">
        <title>Genome sequences of Chlorella sorokiniana UTEX 1602 and Micractinium conductrix SAG 241.80: implications to maltose excretion by a green alga.</title>
        <authorList>
            <person name="Arriola M.B."/>
            <person name="Velmurugan N."/>
            <person name="Zhang Y."/>
            <person name="Plunkett M.H."/>
            <person name="Hondzo H."/>
            <person name="Barney B.M."/>
        </authorList>
    </citation>
    <scope>NUCLEOTIDE SEQUENCE [LARGE SCALE GENOMIC DNA]</scope>
    <source>
        <strain evidence="2">UTEX 1602</strain>
    </source>
</reference>
<name>A0A2P6TSI4_CHLSO</name>
<protein>
    <submittedName>
        <fullName evidence="1">ATP-dependent DNA helicase</fullName>
    </submittedName>
</protein>
<evidence type="ECO:0000313" key="2">
    <source>
        <dbReference type="Proteomes" id="UP000239899"/>
    </source>
</evidence>
<accession>A0A2P6TSI4</accession>
<dbReference type="AlphaFoldDB" id="A0A2P6TSI4"/>
<dbReference type="GO" id="GO:0004386">
    <property type="term" value="F:helicase activity"/>
    <property type="evidence" value="ECO:0007669"/>
    <property type="project" value="UniProtKB-KW"/>
</dbReference>
<keyword evidence="1" id="KW-0547">Nucleotide-binding</keyword>
<dbReference type="Proteomes" id="UP000239899">
    <property type="component" value="Unassembled WGS sequence"/>
</dbReference>
<comment type="caution">
    <text evidence="1">The sequence shown here is derived from an EMBL/GenBank/DDBJ whole genome shotgun (WGS) entry which is preliminary data.</text>
</comment>